<dbReference type="RefSeq" id="WP_012590478.1">
    <property type="nucleotide sequence ID" value="NC_011666.1"/>
</dbReference>
<gene>
    <name evidence="8" type="ordered locus">Msil_1444</name>
</gene>
<dbReference type="InterPro" id="IPR000780">
    <property type="entry name" value="CheR_MeTrfase"/>
</dbReference>
<dbReference type="KEGG" id="msl:Msil_1444"/>
<dbReference type="GO" id="GO:0008983">
    <property type="term" value="F:protein-glutamate O-methyltransferase activity"/>
    <property type="evidence" value="ECO:0007669"/>
    <property type="project" value="UniProtKB-EC"/>
</dbReference>
<feature type="binding site" evidence="6">
    <location>
        <position position="138"/>
    </location>
    <ligand>
        <name>S-adenosyl-L-methionine</name>
        <dbReference type="ChEBI" id="CHEBI:59789"/>
    </ligand>
</feature>
<keyword evidence="2 5" id="KW-0489">Methyltransferase</keyword>
<dbReference type="STRING" id="395965.Msil_1444"/>
<dbReference type="PANTHER" id="PTHR24422:SF19">
    <property type="entry name" value="CHEMOTAXIS PROTEIN METHYLTRANSFERASE"/>
    <property type="match status" value="1"/>
</dbReference>
<dbReference type="Gene3D" id="1.10.155.10">
    <property type="entry name" value="Chemotaxis receptor methyltransferase CheR, N-terminal domain"/>
    <property type="match status" value="1"/>
</dbReference>
<dbReference type="PRINTS" id="PR00996">
    <property type="entry name" value="CHERMTFRASE"/>
</dbReference>
<dbReference type="OrthoDB" id="9816309at2"/>
<dbReference type="InterPro" id="IPR050903">
    <property type="entry name" value="Bact_Chemotaxis_MeTrfase"/>
</dbReference>
<reference evidence="8 9" key="1">
    <citation type="journal article" date="2010" name="J. Bacteriol.">
        <title>Complete genome sequence of the aerobic facultative methanotroph Methylocella silvestris BL2.</title>
        <authorList>
            <person name="Chen Y."/>
            <person name="Crombie A."/>
            <person name="Rahman M.T."/>
            <person name="Dedysh S.N."/>
            <person name="Liesack W."/>
            <person name="Stott M.B."/>
            <person name="Alam M."/>
            <person name="Theisen A.R."/>
            <person name="Murrell J.C."/>
            <person name="Dunfield P.F."/>
        </authorList>
    </citation>
    <scope>NUCLEOTIDE SEQUENCE [LARGE SCALE GENOMIC DNA]</scope>
    <source>
        <strain evidence="9">DSM 15510 / CIP 108128 / LMG 27833 / NCIMB 13906 / BL2</strain>
    </source>
</reference>
<evidence type="ECO:0000259" key="7">
    <source>
        <dbReference type="PROSITE" id="PS50123"/>
    </source>
</evidence>
<dbReference type="InterPro" id="IPR026024">
    <property type="entry name" value="Chemotaxis_MeTrfase_CheR"/>
</dbReference>
<dbReference type="Gene3D" id="3.40.50.150">
    <property type="entry name" value="Vaccinia Virus protein VP39"/>
    <property type="match status" value="1"/>
</dbReference>
<evidence type="ECO:0000256" key="5">
    <source>
        <dbReference type="PIRNR" id="PIRNR000410"/>
    </source>
</evidence>
<evidence type="ECO:0000256" key="4">
    <source>
        <dbReference type="ARBA" id="ARBA00022691"/>
    </source>
</evidence>
<evidence type="ECO:0000256" key="3">
    <source>
        <dbReference type="ARBA" id="ARBA00022679"/>
    </source>
</evidence>
<keyword evidence="4 5" id="KW-0949">S-adenosyl-L-methionine</keyword>
<comment type="function">
    <text evidence="5">Methylation of the membrane-bound methyl-accepting chemotaxis proteins (MCP) to form gamma-glutamyl methyl ester residues in MCP.</text>
</comment>
<evidence type="ECO:0000256" key="1">
    <source>
        <dbReference type="ARBA" id="ARBA00001541"/>
    </source>
</evidence>
<feature type="binding site" evidence="6">
    <location>
        <position position="94"/>
    </location>
    <ligand>
        <name>S-adenosyl-L-methionine</name>
        <dbReference type="ChEBI" id="CHEBI:59789"/>
    </ligand>
</feature>
<dbReference type="GO" id="GO:0032259">
    <property type="term" value="P:methylation"/>
    <property type="evidence" value="ECO:0007669"/>
    <property type="project" value="UniProtKB-KW"/>
</dbReference>
<dbReference type="PIRSF" id="PIRSF000410">
    <property type="entry name" value="CheR"/>
    <property type="match status" value="1"/>
</dbReference>
<accession>B8ESS3</accession>
<dbReference type="SUPFAM" id="SSF53335">
    <property type="entry name" value="S-adenosyl-L-methionine-dependent methyltransferases"/>
    <property type="match status" value="1"/>
</dbReference>
<dbReference type="EC" id="2.1.1.80" evidence="5"/>
<evidence type="ECO:0000256" key="2">
    <source>
        <dbReference type="ARBA" id="ARBA00022603"/>
    </source>
</evidence>
<evidence type="ECO:0000313" key="8">
    <source>
        <dbReference type="EMBL" id="ACK50408.1"/>
    </source>
</evidence>
<dbReference type="SUPFAM" id="SSF47757">
    <property type="entry name" value="Chemotaxis receptor methyltransferase CheR, N-terminal domain"/>
    <property type="match status" value="1"/>
</dbReference>
<sequence length="300" mass="33478">MSQTQRAGLGPRAGAALTPGEFMLSRDDFREIAAMLHEDAGIHLPESKATLVYSRLAKRLRALGLESFRAYCTHVRGRDGLDERQKMLAALTTNVTKFFREPHHFEHLEKIVLPPLIEAARRGGRVRLWSAACSNGQEPYSMAMIILSLMPDACRHDVKVLASDIDPNMLAEAERGIYAEHFAEGVPAKLRERWLNPVADGGSERKFSVAAELRDLVAFRELNLFGAWPMKGPFQAIFCRNVAIYFDEATQMQLWSRFPPLLSSGGRLYIGHSERLLGPAAEAFSGEGVTLYRLKQGARP</sequence>
<dbReference type="InterPro" id="IPR022641">
    <property type="entry name" value="CheR_N"/>
</dbReference>
<dbReference type="EMBL" id="CP001280">
    <property type="protein sequence ID" value="ACK50408.1"/>
    <property type="molecule type" value="Genomic_DNA"/>
</dbReference>
<feature type="binding site" evidence="6">
    <location>
        <position position="164"/>
    </location>
    <ligand>
        <name>S-adenosyl-L-methionine</name>
        <dbReference type="ChEBI" id="CHEBI:59789"/>
    </ligand>
</feature>
<feature type="binding site" evidence="6">
    <location>
        <begin position="223"/>
        <end position="224"/>
    </location>
    <ligand>
        <name>S-adenosyl-L-methionine</name>
        <dbReference type="ChEBI" id="CHEBI:59789"/>
    </ligand>
</feature>
<evidence type="ECO:0000313" key="9">
    <source>
        <dbReference type="Proteomes" id="UP000002257"/>
    </source>
</evidence>
<dbReference type="InterPro" id="IPR036804">
    <property type="entry name" value="CheR_N_sf"/>
</dbReference>
<feature type="domain" description="CheR-type methyltransferase" evidence="7">
    <location>
        <begin position="17"/>
        <end position="297"/>
    </location>
</feature>
<dbReference type="Proteomes" id="UP000002257">
    <property type="component" value="Chromosome"/>
</dbReference>
<dbReference type="eggNOG" id="COG1352">
    <property type="taxonomic scope" value="Bacteria"/>
</dbReference>
<keyword evidence="3 5" id="KW-0808">Transferase</keyword>
<feature type="binding site" evidence="6">
    <location>
        <position position="96"/>
    </location>
    <ligand>
        <name>S-adenosyl-L-methionine</name>
        <dbReference type="ChEBI" id="CHEBI:59789"/>
    </ligand>
</feature>
<feature type="binding site" evidence="6">
    <location>
        <begin position="240"/>
        <end position="241"/>
    </location>
    <ligand>
        <name>S-adenosyl-L-methionine</name>
        <dbReference type="ChEBI" id="CHEBI:59789"/>
    </ligand>
</feature>
<dbReference type="InterPro" id="IPR022642">
    <property type="entry name" value="CheR_C"/>
</dbReference>
<dbReference type="InterPro" id="IPR029063">
    <property type="entry name" value="SAM-dependent_MTases_sf"/>
</dbReference>
<dbReference type="HOGENOM" id="CLU_025854_0_0_5"/>
<evidence type="ECO:0000256" key="6">
    <source>
        <dbReference type="PIRSR" id="PIRSR000410-1"/>
    </source>
</evidence>
<name>B8ESS3_METSB</name>
<organism evidence="8 9">
    <name type="scientific">Methylocella silvestris (strain DSM 15510 / CIP 108128 / LMG 27833 / NCIMB 13906 / BL2)</name>
    <dbReference type="NCBI Taxonomy" id="395965"/>
    <lineage>
        <taxon>Bacteria</taxon>
        <taxon>Pseudomonadati</taxon>
        <taxon>Pseudomonadota</taxon>
        <taxon>Alphaproteobacteria</taxon>
        <taxon>Hyphomicrobiales</taxon>
        <taxon>Beijerinckiaceae</taxon>
        <taxon>Methylocella</taxon>
    </lineage>
</organism>
<keyword evidence="9" id="KW-1185">Reference proteome</keyword>
<dbReference type="PANTHER" id="PTHR24422">
    <property type="entry name" value="CHEMOTAXIS PROTEIN METHYLTRANSFERASE"/>
    <property type="match status" value="1"/>
</dbReference>
<feature type="binding site" evidence="6">
    <location>
        <position position="100"/>
    </location>
    <ligand>
        <name>S-adenosyl-L-methionine</name>
        <dbReference type="ChEBI" id="CHEBI:59789"/>
    </ligand>
</feature>
<comment type="catalytic activity">
    <reaction evidence="1 5">
        <text>L-glutamyl-[protein] + S-adenosyl-L-methionine = [protein]-L-glutamate 5-O-methyl ester + S-adenosyl-L-homocysteine</text>
        <dbReference type="Rhea" id="RHEA:24452"/>
        <dbReference type="Rhea" id="RHEA-COMP:10208"/>
        <dbReference type="Rhea" id="RHEA-COMP:10311"/>
        <dbReference type="ChEBI" id="CHEBI:29973"/>
        <dbReference type="ChEBI" id="CHEBI:57856"/>
        <dbReference type="ChEBI" id="CHEBI:59789"/>
        <dbReference type="ChEBI" id="CHEBI:82795"/>
        <dbReference type="EC" id="2.1.1.80"/>
    </reaction>
</comment>
<dbReference type="PROSITE" id="PS50123">
    <property type="entry name" value="CHER"/>
    <property type="match status" value="1"/>
</dbReference>
<proteinExistence type="predicted"/>
<dbReference type="AlphaFoldDB" id="B8ESS3"/>
<dbReference type="SMART" id="SM00138">
    <property type="entry name" value="MeTrc"/>
    <property type="match status" value="1"/>
</dbReference>
<protein>
    <recommendedName>
        <fullName evidence="5">Chemotaxis protein methyltransferase</fullName>
        <ecNumber evidence="5">2.1.1.80</ecNumber>
    </recommendedName>
</protein>
<dbReference type="Pfam" id="PF01739">
    <property type="entry name" value="CheR"/>
    <property type="match status" value="1"/>
</dbReference>
<dbReference type="Pfam" id="PF03705">
    <property type="entry name" value="CheR_N"/>
    <property type="match status" value="1"/>
</dbReference>